<organism evidence="1 2">
    <name type="scientific">Flexistipes sinusarabici</name>
    <dbReference type="NCBI Taxonomy" id="2352"/>
    <lineage>
        <taxon>Bacteria</taxon>
        <taxon>Pseudomonadati</taxon>
        <taxon>Deferribacterota</taxon>
        <taxon>Deferribacteres</taxon>
        <taxon>Deferribacterales</taxon>
        <taxon>Flexistipitaceae</taxon>
        <taxon>Flexistipes</taxon>
    </lineage>
</organism>
<evidence type="ECO:0000313" key="2">
    <source>
        <dbReference type="Proteomes" id="UP000262325"/>
    </source>
</evidence>
<proteinExistence type="predicted"/>
<gene>
    <name evidence="1" type="ORF">DHM44_03055</name>
</gene>
<accession>A0A3D5QAG0</accession>
<dbReference type="EMBL" id="DPPF01000064">
    <property type="protein sequence ID" value="HCW92640.1"/>
    <property type="molecule type" value="Genomic_DNA"/>
</dbReference>
<comment type="caution">
    <text evidence="1">The sequence shown here is derived from an EMBL/GenBank/DDBJ whole genome shotgun (WGS) entry which is preliminary data.</text>
</comment>
<sequence length="64" mass="7138">MKTPPFIKNTCIFSSVQVFLLILGREKQKNHKISSFAISKKENKEIASSFSLPALLNATGNQRS</sequence>
<name>A0A3D5QAG0_FLESI</name>
<evidence type="ECO:0000313" key="1">
    <source>
        <dbReference type="EMBL" id="HCW92640.1"/>
    </source>
</evidence>
<protein>
    <submittedName>
        <fullName evidence="1">Uncharacterized protein</fullName>
    </submittedName>
</protein>
<reference evidence="1 2" key="1">
    <citation type="journal article" date="2018" name="Nat. Biotechnol.">
        <title>A standardized bacterial taxonomy based on genome phylogeny substantially revises the tree of life.</title>
        <authorList>
            <person name="Parks D.H."/>
            <person name="Chuvochina M."/>
            <person name="Waite D.W."/>
            <person name="Rinke C."/>
            <person name="Skarshewski A."/>
            <person name="Chaumeil P.A."/>
            <person name="Hugenholtz P."/>
        </authorList>
    </citation>
    <scope>NUCLEOTIDE SEQUENCE [LARGE SCALE GENOMIC DNA]</scope>
    <source>
        <strain evidence="1">UBA8672</strain>
    </source>
</reference>
<dbReference type="Proteomes" id="UP000262325">
    <property type="component" value="Unassembled WGS sequence"/>
</dbReference>
<dbReference type="AlphaFoldDB" id="A0A3D5QAG0"/>